<organism evidence="10 11">
    <name type="scientific">Amphibalanus amphitrite</name>
    <name type="common">Striped barnacle</name>
    <name type="synonym">Balanus amphitrite</name>
    <dbReference type="NCBI Taxonomy" id="1232801"/>
    <lineage>
        <taxon>Eukaryota</taxon>
        <taxon>Metazoa</taxon>
        <taxon>Ecdysozoa</taxon>
        <taxon>Arthropoda</taxon>
        <taxon>Crustacea</taxon>
        <taxon>Multicrustacea</taxon>
        <taxon>Cirripedia</taxon>
        <taxon>Thoracica</taxon>
        <taxon>Thoracicalcarea</taxon>
        <taxon>Balanomorpha</taxon>
        <taxon>Balanoidea</taxon>
        <taxon>Balanidae</taxon>
        <taxon>Amphibalaninae</taxon>
        <taxon>Amphibalanus</taxon>
    </lineage>
</organism>
<keyword evidence="2" id="KW-0677">Repeat</keyword>
<dbReference type="SUPFAM" id="SSF57424">
    <property type="entry name" value="LDL receptor-like module"/>
    <property type="match status" value="1"/>
</dbReference>
<dbReference type="PROSITE" id="PS50923">
    <property type="entry name" value="SUSHI"/>
    <property type="match status" value="2"/>
</dbReference>
<keyword evidence="11" id="KW-1185">Reference proteome</keyword>
<dbReference type="SUPFAM" id="SSF57535">
    <property type="entry name" value="Complement control module/SCR domain"/>
    <property type="match status" value="2"/>
</dbReference>
<dbReference type="InterPro" id="IPR002172">
    <property type="entry name" value="LDrepeatLR_classA_rpt"/>
</dbReference>
<dbReference type="PROSITE" id="PS50287">
    <property type="entry name" value="SRCR_2"/>
    <property type="match status" value="1"/>
</dbReference>
<feature type="domain" description="SRCR" evidence="8">
    <location>
        <begin position="335"/>
        <end position="459"/>
    </location>
</feature>
<keyword evidence="1" id="KW-0732">Signal</keyword>
<comment type="caution">
    <text evidence="10">The sequence shown here is derived from an EMBL/GenBank/DDBJ whole genome shotgun (WGS) entry which is preliminary data.</text>
</comment>
<evidence type="ECO:0000256" key="6">
    <source>
        <dbReference type="PROSITE-ProRule" id="PRU00302"/>
    </source>
</evidence>
<accession>A0A6A4X105</accession>
<dbReference type="InterPro" id="IPR036055">
    <property type="entry name" value="LDL_receptor-like_sf"/>
</dbReference>
<evidence type="ECO:0000256" key="1">
    <source>
        <dbReference type="ARBA" id="ARBA00022729"/>
    </source>
</evidence>
<dbReference type="InterPro" id="IPR035976">
    <property type="entry name" value="Sushi/SCR/CCP_sf"/>
</dbReference>
<reference evidence="10 11" key="1">
    <citation type="submission" date="2019-07" db="EMBL/GenBank/DDBJ databases">
        <title>Draft genome assembly of a fouling barnacle, Amphibalanus amphitrite (Darwin, 1854): The first reference genome for Thecostraca.</title>
        <authorList>
            <person name="Kim W."/>
        </authorList>
    </citation>
    <scope>NUCLEOTIDE SEQUENCE [LARGE SCALE GENOMIC DNA]</scope>
    <source>
        <strain evidence="10">SNU_AA5</strain>
        <tissue evidence="10">Soma without cirri and trophi</tissue>
    </source>
</reference>
<dbReference type="EMBL" id="VIIS01000481">
    <property type="protein sequence ID" value="KAF0308498.1"/>
    <property type="molecule type" value="Genomic_DNA"/>
</dbReference>
<keyword evidence="3 4" id="KW-1015">Disulfide bond</keyword>
<proteinExistence type="predicted"/>
<comment type="caution">
    <text evidence="5">Lacks conserved residue(s) required for the propagation of feature annotation.</text>
</comment>
<dbReference type="AlphaFoldDB" id="A0A6A4X105"/>
<feature type="coiled-coil region" evidence="7">
    <location>
        <begin position="541"/>
        <end position="568"/>
    </location>
</feature>
<dbReference type="PANTHER" id="PTHR45656">
    <property type="entry name" value="PROTEIN CBR-CLEC-78"/>
    <property type="match status" value="1"/>
</dbReference>
<evidence type="ECO:0000256" key="3">
    <source>
        <dbReference type="ARBA" id="ARBA00023157"/>
    </source>
</evidence>
<name>A0A6A4X105_AMPAM</name>
<dbReference type="Gene3D" id="4.10.400.10">
    <property type="entry name" value="Low-density Lipoprotein Receptor"/>
    <property type="match status" value="1"/>
</dbReference>
<feature type="domain" description="Sushi" evidence="9">
    <location>
        <begin position="135"/>
        <end position="197"/>
    </location>
</feature>
<dbReference type="CDD" id="cd00112">
    <property type="entry name" value="LDLa"/>
    <property type="match status" value="1"/>
</dbReference>
<dbReference type="InterPro" id="IPR001190">
    <property type="entry name" value="SRCR"/>
</dbReference>
<evidence type="ECO:0000256" key="4">
    <source>
        <dbReference type="PROSITE-ProRule" id="PRU00124"/>
    </source>
</evidence>
<gene>
    <name evidence="10" type="ORF">FJT64_002134</name>
</gene>
<dbReference type="PANTHER" id="PTHR45656:SF4">
    <property type="entry name" value="PROTEIN CBR-CLEC-78"/>
    <property type="match status" value="1"/>
</dbReference>
<keyword evidence="7" id="KW-0175">Coiled coil</keyword>
<evidence type="ECO:0000256" key="2">
    <source>
        <dbReference type="ARBA" id="ARBA00022737"/>
    </source>
</evidence>
<dbReference type="InterPro" id="IPR051277">
    <property type="entry name" value="SEZ6_CSMD_C4BPB_Regulators"/>
</dbReference>
<evidence type="ECO:0000259" key="8">
    <source>
        <dbReference type="PROSITE" id="PS50287"/>
    </source>
</evidence>
<dbReference type="InterPro" id="IPR000436">
    <property type="entry name" value="Sushi_SCR_CCP_dom"/>
</dbReference>
<dbReference type="CDD" id="cd00033">
    <property type="entry name" value="CCP"/>
    <property type="match status" value="2"/>
</dbReference>
<dbReference type="Gene3D" id="2.10.70.10">
    <property type="entry name" value="Complement Module, domain 1"/>
    <property type="match status" value="2"/>
</dbReference>
<evidence type="ECO:0000259" key="9">
    <source>
        <dbReference type="PROSITE" id="PS50923"/>
    </source>
</evidence>
<dbReference type="SMART" id="SM00032">
    <property type="entry name" value="CCP"/>
    <property type="match status" value="2"/>
</dbReference>
<evidence type="ECO:0000256" key="5">
    <source>
        <dbReference type="PROSITE-ProRule" id="PRU00196"/>
    </source>
</evidence>
<evidence type="ECO:0000256" key="7">
    <source>
        <dbReference type="SAM" id="Coils"/>
    </source>
</evidence>
<dbReference type="GO" id="GO:0016020">
    <property type="term" value="C:membrane"/>
    <property type="evidence" value="ECO:0007669"/>
    <property type="project" value="InterPro"/>
</dbReference>
<dbReference type="Pfam" id="PF00084">
    <property type="entry name" value="Sushi"/>
    <property type="match status" value="2"/>
</dbReference>
<sequence length="569" mass="62148">MEGAGRPVLIRHGETVELVCRPADDQGCRWNRRGGDVLSDECLLSATKAGVYQCTQGGTLVGSVELKISSETTVYPYRQEPDYRIRHSSAYQEKERKRRANAHMCSDTGTLIEQSLLCDGEKNCNNGEDERSCSLPCGAPSVGGGSSLTTPVGQLYPHGATVTYTCPAGSSFRQTLGELRRTCHQGRWSDSPPTCHRNLAFGRATSAFPRSALLGLGSKLAVDGQVSTWTMLTPSEGTQSLNVTLDDGVSVDLVLVRTLSASYSVYLNSEDSWTECQRDRNRSRDEDLAGLAAFTCPTDEPIGAGDGGPLILEVLSSAPGLTSLSISEIAAFGPLSPANDTCELLDQPANGRYERTGDSSVRLVCDEGYRASCAGDLPCSEAASAVCRPLTCPPPPTIPRATTVSSNGTRSGAVTEYQCSAGYQLYPESQRTTAECRGGLWSLSHITCLPESDLRVVALRLGRQHSRSVAALGAELERLVAGQQQLLRRLEGTQRRLRQVEQMLDINWEELAEEDHTLDSVEEKQEEMLEPKEQVVDTVQEKAAEIEVEEMMRELEEFEQEYENDYELW</sequence>
<dbReference type="Proteomes" id="UP000440578">
    <property type="component" value="Unassembled WGS sequence"/>
</dbReference>
<feature type="disulfide bond" evidence="4">
    <location>
        <begin position="118"/>
        <end position="133"/>
    </location>
</feature>
<keyword evidence="6" id="KW-0768">Sushi</keyword>
<feature type="domain" description="Sushi" evidence="9">
    <location>
        <begin position="390"/>
        <end position="450"/>
    </location>
</feature>
<dbReference type="PROSITE" id="PS50068">
    <property type="entry name" value="LDLRA_2"/>
    <property type="match status" value="1"/>
</dbReference>
<evidence type="ECO:0000313" key="11">
    <source>
        <dbReference type="Proteomes" id="UP000440578"/>
    </source>
</evidence>
<protein>
    <submittedName>
        <fullName evidence="10">Uncharacterized protein</fullName>
    </submittedName>
</protein>
<evidence type="ECO:0000313" key="10">
    <source>
        <dbReference type="EMBL" id="KAF0308498.1"/>
    </source>
</evidence>